<comment type="caution">
    <text evidence="1">The sequence shown here is derived from an EMBL/GenBank/DDBJ whole genome shotgun (WGS) entry which is preliminary data.</text>
</comment>
<dbReference type="EMBL" id="MRZV01000866">
    <property type="protein sequence ID" value="PIK43207.1"/>
    <property type="molecule type" value="Genomic_DNA"/>
</dbReference>
<proteinExistence type="predicted"/>
<reference evidence="1 2" key="1">
    <citation type="journal article" date="2017" name="PLoS Biol.">
        <title>The sea cucumber genome provides insights into morphological evolution and visceral regeneration.</title>
        <authorList>
            <person name="Zhang X."/>
            <person name="Sun L."/>
            <person name="Yuan J."/>
            <person name="Sun Y."/>
            <person name="Gao Y."/>
            <person name="Zhang L."/>
            <person name="Li S."/>
            <person name="Dai H."/>
            <person name="Hamel J.F."/>
            <person name="Liu C."/>
            <person name="Yu Y."/>
            <person name="Liu S."/>
            <person name="Lin W."/>
            <person name="Guo K."/>
            <person name="Jin S."/>
            <person name="Xu P."/>
            <person name="Storey K.B."/>
            <person name="Huan P."/>
            <person name="Zhang T."/>
            <person name="Zhou Y."/>
            <person name="Zhang J."/>
            <person name="Lin C."/>
            <person name="Li X."/>
            <person name="Xing L."/>
            <person name="Huo D."/>
            <person name="Sun M."/>
            <person name="Wang L."/>
            <person name="Mercier A."/>
            <person name="Li F."/>
            <person name="Yang H."/>
            <person name="Xiang J."/>
        </authorList>
    </citation>
    <scope>NUCLEOTIDE SEQUENCE [LARGE SCALE GENOMIC DNA]</scope>
    <source>
        <strain evidence="1">Shaxun</strain>
        <tissue evidence="1">Muscle</tissue>
    </source>
</reference>
<organism evidence="1 2">
    <name type="scientific">Stichopus japonicus</name>
    <name type="common">Sea cucumber</name>
    <dbReference type="NCBI Taxonomy" id="307972"/>
    <lineage>
        <taxon>Eukaryota</taxon>
        <taxon>Metazoa</taxon>
        <taxon>Echinodermata</taxon>
        <taxon>Eleutherozoa</taxon>
        <taxon>Echinozoa</taxon>
        <taxon>Holothuroidea</taxon>
        <taxon>Aspidochirotacea</taxon>
        <taxon>Aspidochirotida</taxon>
        <taxon>Stichopodidae</taxon>
        <taxon>Apostichopus</taxon>
    </lineage>
</organism>
<evidence type="ECO:0000313" key="2">
    <source>
        <dbReference type="Proteomes" id="UP000230750"/>
    </source>
</evidence>
<gene>
    <name evidence="1" type="ORF">BSL78_19937</name>
</gene>
<accession>A0A2G8K5B3</accession>
<dbReference type="AlphaFoldDB" id="A0A2G8K5B3"/>
<dbReference type="Proteomes" id="UP000230750">
    <property type="component" value="Unassembled WGS sequence"/>
</dbReference>
<name>A0A2G8K5B3_STIJA</name>
<protein>
    <submittedName>
        <fullName evidence="1">Uncharacterized protein</fullName>
    </submittedName>
</protein>
<sequence length="291" mass="32303">MYPTGSKRETFQLLEAAGSTIDVLYDLLEKETTVAGPPSDLENTLVKSVPTEITEGKGIEKSTSTDGLSTSLTSCQSGDYLSCESELSRSLEMYRSCEQLIQSPQKGKRDSYSDQHGKAILHSSTMDYKLDGNESSRSLSHLDQRSLLTLDSGIASPFQSASLYRQSHDVSQAKDDSFLPMTSSSSHKEHDIVGRVRKLKITVDQKLRDSLANLSSLYTDDLGTESLREHVRKMQIRYEKATNDQWKAGSMYDVIMDKALATSVLAMENAQVYTMAAFNTDAVQPYVEHNI</sequence>
<evidence type="ECO:0000313" key="1">
    <source>
        <dbReference type="EMBL" id="PIK43207.1"/>
    </source>
</evidence>
<keyword evidence="2" id="KW-1185">Reference proteome</keyword>